<dbReference type="OrthoDB" id="370015at2"/>
<dbReference type="AlphaFoldDB" id="E8R1F4"/>
<dbReference type="RefSeq" id="WP_013564659.1">
    <property type="nucleotide sequence ID" value="NC_014962.1"/>
</dbReference>
<dbReference type="eggNOG" id="COG1024">
    <property type="taxonomic scope" value="Bacteria"/>
</dbReference>
<evidence type="ECO:0000256" key="2">
    <source>
        <dbReference type="RuleBase" id="RU003707"/>
    </source>
</evidence>
<evidence type="ECO:0000256" key="1">
    <source>
        <dbReference type="ARBA" id="ARBA00005254"/>
    </source>
</evidence>
<proteinExistence type="inferred from homology"/>
<dbReference type="GO" id="GO:0003824">
    <property type="term" value="F:catalytic activity"/>
    <property type="evidence" value="ECO:0007669"/>
    <property type="project" value="InterPro"/>
</dbReference>
<accession>E8R1F4</accession>
<dbReference type="PANTHER" id="PTHR42964">
    <property type="entry name" value="ENOYL-COA HYDRATASE"/>
    <property type="match status" value="1"/>
</dbReference>
<dbReference type="KEGG" id="ipa:Isop_1788"/>
<organism evidence="3 4">
    <name type="scientific">Isosphaera pallida (strain ATCC 43644 / DSM 9630 / IS1B)</name>
    <dbReference type="NCBI Taxonomy" id="575540"/>
    <lineage>
        <taxon>Bacteria</taxon>
        <taxon>Pseudomonadati</taxon>
        <taxon>Planctomycetota</taxon>
        <taxon>Planctomycetia</taxon>
        <taxon>Isosphaerales</taxon>
        <taxon>Isosphaeraceae</taxon>
        <taxon>Isosphaera</taxon>
    </lineage>
</organism>
<dbReference type="STRING" id="575540.Isop_1788"/>
<dbReference type="EMBL" id="CP002353">
    <property type="protein sequence ID" value="ADV62371.1"/>
    <property type="molecule type" value="Genomic_DNA"/>
</dbReference>
<dbReference type="InterPro" id="IPR018376">
    <property type="entry name" value="Enoyl-CoA_hyd/isom_CS"/>
</dbReference>
<name>E8R1F4_ISOPI</name>
<dbReference type="HOGENOM" id="CLU_009834_7_3_0"/>
<reference evidence="3 4" key="2">
    <citation type="journal article" date="2011" name="Stand. Genomic Sci.">
        <title>Complete genome sequence of Isosphaera pallida type strain (IS1B).</title>
        <authorList>
            <consortium name="US DOE Joint Genome Institute (JGI-PGF)"/>
            <person name="Goker M."/>
            <person name="Cleland D."/>
            <person name="Saunders E."/>
            <person name="Lapidus A."/>
            <person name="Nolan M."/>
            <person name="Lucas S."/>
            <person name="Hammon N."/>
            <person name="Deshpande S."/>
            <person name="Cheng J.F."/>
            <person name="Tapia R."/>
            <person name="Han C."/>
            <person name="Goodwin L."/>
            <person name="Pitluck S."/>
            <person name="Liolios K."/>
            <person name="Pagani I."/>
            <person name="Ivanova N."/>
            <person name="Mavromatis K."/>
            <person name="Pati A."/>
            <person name="Chen A."/>
            <person name="Palaniappan K."/>
            <person name="Land M."/>
            <person name="Hauser L."/>
            <person name="Chang Y.J."/>
            <person name="Jeffries C.D."/>
            <person name="Detter J.C."/>
            <person name="Beck B."/>
            <person name="Woyke T."/>
            <person name="Bristow J."/>
            <person name="Eisen J.A."/>
            <person name="Markowitz V."/>
            <person name="Hugenholtz P."/>
            <person name="Kyrpides N.C."/>
            <person name="Klenk H.P."/>
        </authorList>
    </citation>
    <scope>NUCLEOTIDE SEQUENCE [LARGE SCALE GENOMIC DNA]</scope>
    <source>
        <strain evidence="4">ATCC 43644 / DSM 9630 / IS1B</strain>
    </source>
</reference>
<dbReference type="InterPro" id="IPR051683">
    <property type="entry name" value="Enoyl-CoA_Hydratase/Isomerase"/>
</dbReference>
<dbReference type="InterPro" id="IPR014748">
    <property type="entry name" value="Enoyl-CoA_hydra_C"/>
</dbReference>
<dbReference type="Proteomes" id="UP000008631">
    <property type="component" value="Chromosome"/>
</dbReference>
<dbReference type="GO" id="GO:0008300">
    <property type="term" value="P:isoprenoid catabolic process"/>
    <property type="evidence" value="ECO:0007669"/>
    <property type="project" value="TreeGrafter"/>
</dbReference>
<reference key="1">
    <citation type="submission" date="2010-11" db="EMBL/GenBank/DDBJ databases">
        <title>The complete sequence of chromosome of Isophaera pallida ATCC 43644.</title>
        <authorList>
            <consortium name="US DOE Joint Genome Institute (JGI-PGF)"/>
            <person name="Lucas S."/>
            <person name="Copeland A."/>
            <person name="Lapidus A."/>
            <person name="Bruce D."/>
            <person name="Goodwin L."/>
            <person name="Pitluck S."/>
            <person name="Kyrpides N."/>
            <person name="Mavromatis K."/>
            <person name="Pagani I."/>
            <person name="Ivanova N."/>
            <person name="Saunders E."/>
            <person name="Brettin T."/>
            <person name="Detter J.C."/>
            <person name="Han C."/>
            <person name="Tapia R."/>
            <person name="Land M."/>
            <person name="Hauser L."/>
            <person name="Markowitz V."/>
            <person name="Cheng J.-F."/>
            <person name="Hugenholtz P."/>
            <person name="Woyke T."/>
            <person name="Wu D."/>
            <person name="Eisen J.A."/>
        </authorList>
    </citation>
    <scope>NUCLEOTIDE SEQUENCE</scope>
    <source>
        <strain>ATCC 43644</strain>
    </source>
</reference>
<dbReference type="PROSITE" id="PS00166">
    <property type="entry name" value="ENOYL_COA_HYDRATASE"/>
    <property type="match status" value="1"/>
</dbReference>
<comment type="similarity">
    <text evidence="1 2">Belongs to the enoyl-CoA hydratase/isomerase family.</text>
</comment>
<gene>
    <name evidence="3" type="ordered locus">Isop_1788</name>
</gene>
<dbReference type="Gene3D" id="1.10.12.10">
    <property type="entry name" value="Lyase 2-enoyl-coa Hydratase, Chain A, domain 2"/>
    <property type="match status" value="1"/>
</dbReference>
<evidence type="ECO:0000313" key="4">
    <source>
        <dbReference type="Proteomes" id="UP000008631"/>
    </source>
</evidence>
<dbReference type="CDD" id="cd06558">
    <property type="entry name" value="crotonase-like"/>
    <property type="match status" value="1"/>
</dbReference>
<evidence type="ECO:0000313" key="3">
    <source>
        <dbReference type="EMBL" id="ADV62371.1"/>
    </source>
</evidence>
<dbReference type="InterPro" id="IPR029045">
    <property type="entry name" value="ClpP/crotonase-like_dom_sf"/>
</dbReference>
<dbReference type="Pfam" id="PF00378">
    <property type="entry name" value="ECH_1"/>
    <property type="match status" value="1"/>
</dbReference>
<dbReference type="InterPro" id="IPR001753">
    <property type="entry name" value="Enoyl-CoA_hydra/iso"/>
</dbReference>
<dbReference type="InParanoid" id="E8R1F4"/>
<dbReference type="PANTHER" id="PTHR42964:SF1">
    <property type="entry name" value="POLYKETIDE BIOSYNTHESIS ENOYL-COA HYDRATASE PKSH-RELATED"/>
    <property type="match status" value="1"/>
</dbReference>
<dbReference type="Gene3D" id="3.90.226.10">
    <property type="entry name" value="2-enoyl-CoA Hydratase, Chain A, domain 1"/>
    <property type="match status" value="1"/>
</dbReference>
<dbReference type="SUPFAM" id="SSF52096">
    <property type="entry name" value="ClpP/crotonase"/>
    <property type="match status" value="1"/>
</dbReference>
<sequence length="263" mass="28095">MTAQDSSLVLREYRKTTAVLTLNRPQARNALSKPLLDALLDELAAIRDDHAVRAVVLTGAGPVFCAGLDFKETANEAGEADEIKVVETLRAIADLLDAIHRLPQPTIAALQGDAVAGGCGLASACDLVVASETARLGYPEVQRGMVACMVMQDLVRQVGGRRARELLLTGRLIDARTAMMWGLVNRIAPADQVVDQALEWAAELARNAPEAMATTKKLLDEAQNRPESLRGAAAVAATIRLGAEAREGFLAFQQGRSPHWPAS</sequence>
<keyword evidence="4" id="KW-1185">Reference proteome</keyword>
<protein>
    <submittedName>
        <fullName evidence="3">Enoyl-CoA hydratase/isomerase</fullName>
    </submittedName>
</protein>